<name>A0A9N9D4R7_9GLOM</name>
<keyword evidence="3" id="KW-1185">Reference proteome</keyword>
<dbReference type="Proteomes" id="UP000789706">
    <property type="component" value="Unassembled WGS sequence"/>
</dbReference>
<dbReference type="GO" id="GO:0005524">
    <property type="term" value="F:ATP binding"/>
    <property type="evidence" value="ECO:0007669"/>
    <property type="project" value="InterPro"/>
</dbReference>
<evidence type="ECO:0000313" key="3">
    <source>
        <dbReference type="Proteomes" id="UP000789706"/>
    </source>
</evidence>
<feature type="domain" description="Replication origin-binding protein" evidence="1">
    <location>
        <begin position="87"/>
        <end position="255"/>
    </location>
</feature>
<feature type="non-terminal residue" evidence="2">
    <location>
        <position position="1"/>
    </location>
</feature>
<sequence>QLYGFIRKNGHFVLKCYRQKQYKLDHKGLSFDKVSDKVESKEKPKWRLCERLPKAVLTPHQFPELPGESINVKEMEDALDAFPDFLSEEPSTTLIRSTVGTGKTKTLRKILASLAQSGANLPCTIWVSYRKTLSNESEAKLKELEKFDFKVGQYQNIVADLKTREWDLIIVQVESILRLDFQGGRSCIAILDEANATMRQMTSGVHARESSNAMRDFLNVATHVVAMDAFANDTTLAFLKSYRGENVRVIDNKFQPRRGEIVKLLYDPDKGSEAIRRGLRMLQEGKHVAFVMTSCKKARALANQASKLQKPDGSFILSRVYFGQMDGKQRQDDFANIDATWSSLDCVIYTSTVEAGISFEISGYFDAVIGITNIATPVHVEAFAQMLFRIRDCPLRMVSLYHSKKFDIFKEPCRELIRAELSALRPGDLPTAIKGQREWDKIADCYALNLSPAVETYIEVEYQRRLSAKYFPEILCSLIASTGATLELISIEDAEKVNRKEVSHTIKNIEKKIKSADAELIVNAPDISPDEAEILKQNSIRSFTDNMTLQRHYLWKIYASGDIGGKNDIRNWGMNNDDWIKLCDKDFVKIYNNPEPLQHFRGLAYFRRQGSNATKAIENLEVKEEMQWEDSHDSMDPSSVDLHKFYSVKQWKAIHNLIQSIGFRDIDDMNILSGDVVAKAFKESREKIVKIREEALLLFGFKTRAKGLPDLNATIKFINAILDNWCGYTIKSGRRKEGPKDQRVWKRTYWIHRVSDNGVSFITQERIMAIKLNAPNYHPTDPILPPYKPELIDETQELFDSIPITTDITSNKICEESSCNNIAEKSETQNQWNDSEQFSSITETKIEIPESLATLCLPPAISLSSEFLIKNRSDVDILIFYLQEKFNMPQERLEKWKNNILFEMRDNHNYWKKERETMNEIDFLDYKQKFEAKMKVPTTPHKKELKNKSLAFIEYA</sequence>
<reference evidence="2" key="1">
    <citation type="submission" date="2021-06" db="EMBL/GenBank/DDBJ databases">
        <authorList>
            <person name="Kallberg Y."/>
            <person name="Tangrot J."/>
            <person name="Rosling A."/>
        </authorList>
    </citation>
    <scope>NUCLEOTIDE SEQUENCE</scope>
    <source>
        <strain evidence="2">AZ414A</strain>
    </source>
</reference>
<evidence type="ECO:0000313" key="2">
    <source>
        <dbReference type="EMBL" id="CAG8622810.1"/>
    </source>
</evidence>
<dbReference type="GO" id="GO:0006260">
    <property type="term" value="P:DNA replication"/>
    <property type="evidence" value="ECO:0007669"/>
    <property type="project" value="InterPro"/>
</dbReference>
<protein>
    <submittedName>
        <fullName evidence="2">11436_t:CDS:1</fullName>
    </submittedName>
</protein>
<dbReference type="InterPro" id="IPR027417">
    <property type="entry name" value="P-loop_NTPase"/>
</dbReference>
<proteinExistence type="predicted"/>
<accession>A0A9N9D4R7</accession>
<dbReference type="Pfam" id="PF02399">
    <property type="entry name" value="Herpes_ori_bp"/>
    <property type="match status" value="1"/>
</dbReference>
<dbReference type="OrthoDB" id="2378788at2759"/>
<dbReference type="EMBL" id="CAJVPK010003059">
    <property type="protein sequence ID" value="CAG8622810.1"/>
    <property type="molecule type" value="Genomic_DNA"/>
</dbReference>
<dbReference type="SUPFAM" id="SSF52540">
    <property type="entry name" value="P-loop containing nucleoside triphosphate hydrolases"/>
    <property type="match status" value="1"/>
</dbReference>
<evidence type="ECO:0000259" key="1">
    <source>
        <dbReference type="Pfam" id="PF02399"/>
    </source>
</evidence>
<comment type="caution">
    <text evidence="2">The sequence shown here is derived from an EMBL/GenBank/DDBJ whole genome shotgun (WGS) entry which is preliminary data.</text>
</comment>
<dbReference type="AlphaFoldDB" id="A0A9N9D4R7"/>
<gene>
    <name evidence="2" type="ORF">DEBURN_LOCUS10437</name>
</gene>
<dbReference type="InterPro" id="IPR003450">
    <property type="entry name" value="Replication_origin-bd"/>
</dbReference>
<organism evidence="2 3">
    <name type="scientific">Diversispora eburnea</name>
    <dbReference type="NCBI Taxonomy" id="1213867"/>
    <lineage>
        <taxon>Eukaryota</taxon>
        <taxon>Fungi</taxon>
        <taxon>Fungi incertae sedis</taxon>
        <taxon>Mucoromycota</taxon>
        <taxon>Glomeromycotina</taxon>
        <taxon>Glomeromycetes</taxon>
        <taxon>Diversisporales</taxon>
        <taxon>Diversisporaceae</taxon>
        <taxon>Diversispora</taxon>
    </lineage>
</organism>
<dbReference type="GO" id="GO:0003688">
    <property type="term" value="F:DNA replication origin binding"/>
    <property type="evidence" value="ECO:0007669"/>
    <property type="project" value="InterPro"/>
</dbReference>